<gene>
    <name evidence="1" type="ORF">EHV23_15045</name>
</gene>
<dbReference type="EMBL" id="RRUE01000003">
    <property type="protein sequence ID" value="RRN43396.1"/>
    <property type="molecule type" value="Genomic_DNA"/>
</dbReference>
<dbReference type="AlphaFoldDB" id="A0A426FKR6"/>
<evidence type="ECO:0000313" key="1">
    <source>
        <dbReference type="EMBL" id="RRN43396.1"/>
    </source>
</evidence>
<proteinExistence type="predicted"/>
<accession>A0A426FKR6</accession>
<sequence length="142" mass="16430">MAQKAVEQRGVSVRLACRMFNVSESCYRYQAKLRAEDDVIADWLVPLTTAHRNWGFDLCFLYLRNVKGFKWNHKRVYRVYRQAGAEPASSHANALLGRRQSRWRSPPGPTSVWSMDFMHDQLADGRSIRAITDGWLHDSSDN</sequence>
<evidence type="ECO:0000313" key="2">
    <source>
        <dbReference type="Proteomes" id="UP000270261"/>
    </source>
</evidence>
<protein>
    <submittedName>
        <fullName evidence="1">Transposase</fullName>
    </submittedName>
</protein>
<comment type="caution">
    <text evidence="1">The sequence shown here is derived from an EMBL/GenBank/DDBJ whole genome shotgun (WGS) entry which is preliminary data.</text>
</comment>
<keyword evidence="2" id="KW-1185">Reference proteome</keyword>
<organism evidence="1 2">
    <name type="scientific">Lautropia dentalis</name>
    <dbReference type="NCBI Taxonomy" id="2490857"/>
    <lineage>
        <taxon>Bacteria</taxon>
        <taxon>Pseudomonadati</taxon>
        <taxon>Pseudomonadota</taxon>
        <taxon>Betaproteobacteria</taxon>
        <taxon>Burkholderiales</taxon>
        <taxon>Burkholderiaceae</taxon>
        <taxon>Lautropia</taxon>
    </lineage>
</organism>
<dbReference type="PANTHER" id="PTHR47515:SF2">
    <property type="entry name" value="INTEGRASE CORE DOMAIN PROTEIN"/>
    <property type="match status" value="1"/>
</dbReference>
<dbReference type="PANTHER" id="PTHR47515">
    <property type="entry name" value="LOW CALCIUM RESPONSE LOCUS PROTEIN T"/>
    <property type="match status" value="1"/>
</dbReference>
<name>A0A426FKR6_9BURK</name>
<reference evidence="1 2" key="1">
    <citation type="submission" date="2018-11" db="EMBL/GenBank/DDBJ databases">
        <title>Genome sequencing of Lautropia sp. KCOM 2505 (= ChDC F240).</title>
        <authorList>
            <person name="Kook J.-K."/>
            <person name="Park S.-N."/>
            <person name="Lim Y.K."/>
        </authorList>
    </citation>
    <scope>NUCLEOTIDE SEQUENCE [LARGE SCALE GENOMIC DNA]</scope>
    <source>
        <strain evidence="1 2">KCOM 2505</strain>
    </source>
</reference>
<dbReference type="Proteomes" id="UP000270261">
    <property type="component" value="Unassembled WGS sequence"/>
</dbReference>
<dbReference type="OrthoDB" id="9816028at2"/>